<dbReference type="Gene3D" id="1.10.238.10">
    <property type="entry name" value="EF-hand"/>
    <property type="match status" value="2"/>
</dbReference>
<dbReference type="InterPro" id="IPR002048">
    <property type="entry name" value="EF_hand_dom"/>
</dbReference>
<name>A0A6A1Q740_BALPH</name>
<dbReference type="SUPFAM" id="SSF47473">
    <property type="entry name" value="EF-hand"/>
    <property type="match status" value="1"/>
</dbReference>
<keyword evidence="3" id="KW-0106">Calcium</keyword>
<feature type="domain" description="EF-hand" evidence="4">
    <location>
        <begin position="216"/>
        <end position="251"/>
    </location>
</feature>
<accession>A0A6A1Q740</accession>
<dbReference type="Pfam" id="PF13202">
    <property type="entry name" value="EF-hand_5"/>
    <property type="match status" value="1"/>
</dbReference>
<dbReference type="InterPro" id="IPR018247">
    <property type="entry name" value="EF_Hand_1_Ca_BS"/>
</dbReference>
<proteinExistence type="predicted"/>
<keyword evidence="6" id="KW-1185">Reference proteome</keyword>
<dbReference type="PANTHER" id="PTHR23050">
    <property type="entry name" value="CALCIUM BINDING PROTEIN"/>
    <property type="match status" value="1"/>
</dbReference>
<dbReference type="PROSITE" id="PS50222">
    <property type="entry name" value="EF_HAND_2"/>
    <property type="match status" value="2"/>
</dbReference>
<keyword evidence="1" id="KW-0479">Metal-binding</keyword>
<gene>
    <name evidence="5" type="ORF">E2I00_004440</name>
</gene>
<reference evidence="5 6" key="1">
    <citation type="journal article" date="2019" name="PLoS ONE">
        <title>Genomic analyses reveal an absence of contemporary introgressive admixture between fin whales and blue whales, despite known hybrids.</title>
        <authorList>
            <person name="Westbury M.V."/>
            <person name="Petersen B."/>
            <person name="Lorenzen E.D."/>
        </authorList>
    </citation>
    <scope>NUCLEOTIDE SEQUENCE [LARGE SCALE GENOMIC DNA]</scope>
    <source>
        <strain evidence="5">FinWhale-01</strain>
    </source>
</reference>
<dbReference type="GO" id="GO:0005509">
    <property type="term" value="F:calcium ion binding"/>
    <property type="evidence" value="ECO:0007669"/>
    <property type="project" value="InterPro"/>
</dbReference>
<feature type="non-terminal residue" evidence="5">
    <location>
        <position position="1"/>
    </location>
</feature>
<dbReference type="InterPro" id="IPR050145">
    <property type="entry name" value="Centrin_CML-like"/>
</dbReference>
<sequence length="287" mass="31970">GPGPDSELGRTSKSGPLAKNLLWFTAVIWASESSQLLSQVDFQATYVGLSADLCWIYLENRPNLGIQPTERLWVRMSGAWKSLMGVFMCIPRPALPLCPHHTSPVKKCCLPGQNRCEPRRREVAKVQAPGTVEAEGCLAAQGSSSPKFCLALGRQNARGKNLPFRHPTAAQVQANGRKEHQKLNETQKQEIKEGFDLFDVDGSGTRDVKELKSEKDEKEEILKAFKLFDVDNTGSISLSNIKRVAKELGENLTDDELQEVLDEADHDGDGEINEEEFLRMMQKTTLY</sequence>
<evidence type="ECO:0000256" key="2">
    <source>
        <dbReference type="ARBA" id="ARBA00022737"/>
    </source>
</evidence>
<dbReference type="Pfam" id="PF13499">
    <property type="entry name" value="EF-hand_7"/>
    <property type="match status" value="1"/>
</dbReference>
<evidence type="ECO:0000256" key="1">
    <source>
        <dbReference type="ARBA" id="ARBA00022723"/>
    </source>
</evidence>
<protein>
    <recommendedName>
        <fullName evidence="4">EF-hand domain-containing protein</fullName>
    </recommendedName>
</protein>
<evidence type="ECO:0000313" key="5">
    <source>
        <dbReference type="EMBL" id="KAB0403417.1"/>
    </source>
</evidence>
<dbReference type="CDD" id="cd00051">
    <property type="entry name" value="EFh"/>
    <property type="match status" value="1"/>
</dbReference>
<dbReference type="SMART" id="SM00054">
    <property type="entry name" value="EFh"/>
    <property type="match status" value="3"/>
</dbReference>
<keyword evidence="2" id="KW-0677">Repeat</keyword>
<dbReference type="Proteomes" id="UP000437017">
    <property type="component" value="Unassembled WGS sequence"/>
</dbReference>
<feature type="domain" description="EF-hand" evidence="4">
    <location>
        <begin position="252"/>
        <end position="287"/>
    </location>
</feature>
<organism evidence="5 6">
    <name type="scientific">Balaenoptera physalus</name>
    <name type="common">Fin whale</name>
    <name type="synonym">Balaena physalus</name>
    <dbReference type="NCBI Taxonomy" id="9770"/>
    <lineage>
        <taxon>Eukaryota</taxon>
        <taxon>Metazoa</taxon>
        <taxon>Chordata</taxon>
        <taxon>Craniata</taxon>
        <taxon>Vertebrata</taxon>
        <taxon>Euteleostomi</taxon>
        <taxon>Mammalia</taxon>
        <taxon>Eutheria</taxon>
        <taxon>Laurasiatheria</taxon>
        <taxon>Artiodactyla</taxon>
        <taxon>Whippomorpha</taxon>
        <taxon>Cetacea</taxon>
        <taxon>Mysticeti</taxon>
        <taxon>Balaenopteridae</taxon>
        <taxon>Balaenoptera</taxon>
    </lineage>
</organism>
<evidence type="ECO:0000313" key="6">
    <source>
        <dbReference type="Proteomes" id="UP000437017"/>
    </source>
</evidence>
<dbReference type="FunFam" id="1.10.238.10:FF:000077">
    <property type="entry name" value="Centrin 1"/>
    <property type="match status" value="1"/>
</dbReference>
<dbReference type="OrthoDB" id="343296at2759"/>
<dbReference type="EMBL" id="SGJD01000811">
    <property type="protein sequence ID" value="KAB0403417.1"/>
    <property type="molecule type" value="Genomic_DNA"/>
</dbReference>
<dbReference type="InterPro" id="IPR011992">
    <property type="entry name" value="EF-hand-dom_pair"/>
</dbReference>
<comment type="caution">
    <text evidence="5">The sequence shown here is derived from an EMBL/GenBank/DDBJ whole genome shotgun (WGS) entry which is preliminary data.</text>
</comment>
<dbReference type="PROSITE" id="PS00018">
    <property type="entry name" value="EF_HAND_1"/>
    <property type="match status" value="1"/>
</dbReference>
<evidence type="ECO:0000259" key="4">
    <source>
        <dbReference type="PROSITE" id="PS50222"/>
    </source>
</evidence>
<dbReference type="AlphaFoldDB" id="A0A6A1Q740"/>
<evidence type="ECO:0000256" key="3">
    <source>
        <dbReference type="ARBA" id="ARBA00022837"/>
    </source>
</evidence>